<gene>
    <name evidence="3" type="ORF">BIV57_03525</name>
</gene>
<dbReference type="Proteomes" id="UP000243342">
    <property type="component" value="Unassembled WGS sequence"/>
</dbReference>
<feature type="transmembrane region" description="Helical" evidence="2">
    <location>
        <begin position="31"/>
        <end position="52"/>
    </location>
</feature>
<organism evidence="3 4">
    <name type="scientific">Mangrovactinospora gilvigrisea</name>
    <dbReference type="NCBI Taxonomy" id="1428644"/>
    <lineage>
        <taxon>Bacteria</taxon>
        <taxon>Bacillati</taxon>
        <taxon>Actinomycetota</taxon>
        <taxon>Actinomycetes</taxon>
        <taxon>Kitasatosporales</taxon>
        <taxon>Streptomycetaceae</taxon>
        <taxon>Mangrovactinospora</taxon>
    </lineage>
</organism>
<feature type="region of interest" description="Disordered" evidence="1">
    <location>
        <begin position="1"/>
        <end position="24"/>
    </location>
</feature>
<evidence type="ECO:0008006" key="5">
    <source>
        <dbReference type="Google" id="ProtNLM"/>
    </source>
</evidence>
<dbReference type="Pfam" id="PF14155">
    <property type="entry name" value="DUF4307"/>
    <property type="match status" value="1"/>
</dbReference>
<evidence type="ECO:0000313" key="3">
    <source>
        <dbReference type="EMBL" id="OIV38822.1"/>
    </source>
</evidence>
<keyword evidence="2" id="KW-1133">Transmembrane helix</keyword>
<evidence type="ECO:0000256" key="2">
    <source>
        <dbReference type="SAM" id="Phobius"/>
    </source>
</evidence>
<sequence length="137" mass="14264">MATTDIPARYGRAGRGPGSGGGSGSNRGLKILGALLGAALLAFVGWSGVSYLQRDDVSGQLVSYQVQNGHQVRALLQVNKSKGMAASCTVRSRARDGSEVGRRTVPIAKDRDSVTEWVSLRTTSKATNAELVGCSKG</sequence>
<feature type="compositionally biased region" description="Gly residues" evidence="1">
    <location>
        <begin position="13"/>
        <end position="24"/>
    </location>
</feature>
<keyword evidence="4" id="KW-1185">Reference proteome</keyword>
<evidence type="ECO:0000256" key="1">
    <source>
        <dbReference type="SAM" id="MobiDB-lite"/>
    </source>
</evidence>
<dbReference type="AlphaFoldDB" id="A0A1J7BJK0"/>
<dbReference type="EMBL" id="MLCF01000011">
    <property type="protein sequence ID" value="OIV38822.1"/>
    <property type="molecule type" value="Genomic_DNA"/>
</dbReference>
<dbReference type="RefSeq" id="WP_071655156.1">
    <property type="nucleotide sequence ID" value="NZ_MLCF01000011.1"/>
</dbReference>
<keyword evidence="2" id="KW-0812">Transmembrane</keyword>
<comment type="caution">
    <text evidence="3">The sequence shown here is derived from an EMBL/GenBank/DDBJ whole genome shotgun (WGS) entry which is preliminary data.</text>
</comment>
<dbReference type="STRING" id="1428644.BIV57_03525"/>
<dbReference type="InterPro" id="IPR025443">
    <property type="entry name" value="DUF4307"/>
</dbReference>
<name>A0A1J7BJK0_9ACTN</name>
<protein>
    <recommendedName>
        <fullName evidence="5">DUF4307 domain-containing protein</fullName>
    </recommendedName>
</protein>
<accession>A0A1J7BJK0</accession>
<proteinExistence type="predicted"/>
<dbReference type="OrthoDB" id="4324067at2"/>
<evidence type="ECO:0000313" key="4">
    <source>
        <dbReference type="Proteomes" id="UP000243342"/>
    </source>
</evidence>
<reference evidence="3 4" key="1">
    <citation type="submission" date="2016-10" db="EMBL/GenBank/DDBJ databases">
        <title>Genome sequence of Streptomyces gilvigriseus MUSC 26.</title>
        <authorList>
            <person name="Lee L.-H."/>
            <person name="Ser H.-L."/>
        </authorList>
    </citation>
    <scope>NUCLEOTIDE SEQUENCE [LARGE SCALE GENOMIC DNA]</scope>
    <source>
        <strain evidence="3 4">MUSC 26</strain>
    </source>
</reference>
<keyword evidence="2" id="KW-0472">Membrane</keyword>